<feature type="transmembrane region" description="Helical" evidence="1">
    <location>
        <begin position="143"/>
        <end position="169"/>
    </location>
</feature>
<accession>A0ABS5UPR3</accession>
<evidence type="ECO:0000313" key="2">
    <source>
        <dbReference type="EMBL" id="MBT1172874.1"/>
    </source>
</evidence>
<evidence type="ECO:0000256" key="1">
    <source>
        <dbReference type="SAM" id="Phobius"/>
    </source>
</evidence>
<organism evidence="2 3">
    <name type="scientific">Bifidobacterium santillanense</name>
    <dbReference type="NCBI Taxonomy" id="2809028"/>
    <lineage>
        <taxon>Bacteria</taxon>
        <taxon>Bacillati</taxon>
        <taxon>Actinomycetota</taxon>
        <taxon>Actinomycetes</taxon>
        <taxon>Bifidobacteriales</taxon>
        <taxon>Bifidobacteriaceae</taxon>
        <taxon>Bifidobacterium</taxon>
    </lineage>
</organism>
<keyword evidence="1" id="KW-0812">Transmembrane</keyword>
<feature type="transmembrane region" description="Helical" evidence="1">
    <location>
        <begin position="175"/>
        <end position="192"/>
    </location>
</feature>
<comment type="caution">
    <text evidence="2">The sequence shown here is derived from an EMBL/GenBank/DDBJ whole genome shotgun (WGS) entry which is preliminary data.</text>
</comment>
<dbReference type="EMBL" id="JAFEJS010000005">
    <property type="protein sequence ID" value="MBT1172874.1"/>
    <property type="molecule type" value="Genomic_DNA"/>
</dbReference>
<gene>
    <name evidence="2" type="ORF">JS528_05800</name>
</gene>
<dbReference type="Proteomes" id="UP000773064">
    <property type="component" value="Unassembled WGS sequence"/>
</dbReference>
<keyword evidence="1" id="KW-0472">Membrane</keyword>
<evidence type="ECO:0000313" key="3">
    <source>
        <dbReference type="Proteomes" id="UP000773064"/>
    </source>
</evidence>
<keyword evidence="1" id="KW-1133">Transmembrane helix</keyword>
<reference evidence="2 3" key="1">
    <citation type="journal article" date="2021" name="Environ. Microbiol.">
        <title>Genetic insights into the dark matter of the mammalian gut microbiota through targeted genome reconstruction.</title>
        <authorList>
            <person name="Lugli G.A."/>
            <person name="Alessandri G."/>
            <person name="Milani C."/>
            <person name="Viappiani A."/>
            <person name="Fontana F."/>
            <person name="Tarracchini C."/>
            <person name="Mancabelli L."/>
            <person name="Argentini C."/>
            <person name="Ruiz L."/>
            <person name="Margolles A."/>
            <person name="van Sinderen D."/>
            <person name="Turroni F."/>
            <person name="Ventura M."/>
        </authorList>
    </citation>
    <scope>NUCLEOTIDE SEQUENCE [LARGE SCALE GENOMIC DNA]</scope>
    <source>
        <strain evidence="2 3">MA2</strain>
    </source>
</reference>
<name>A0ABS5UPR3_9BIFI</name>
<feature type="transmembrane region" description="Helical" evidence="1">
    <location>
        <begin position="43"/>
        <end position="70"/>
    </location>
</feature>
<proteinExistence type="predicted"/>
<evidence type="ECO:0008006" key="4">
    <source>
        <dbReference type="Google" id="ProtNLM"/>
    </source>
</evidence>
<keyword evidence="3" id="KW-1185">Reference proteome</keyword>
<feature type="transmembrane region" description="Helical" evidence="1">
    <location>
        <begin position="235"/>
        <end position="254"/>
    </location>
</feature>
<feature type="transmembrane region" description="Helical" evidence="1">
    <location>
        <begin position="204"/>
        <end position="223"/>
    </location>
</feature>
<sequence length="280" mass="29985">MPYPTSAERDRSVATVLDAAMPRRAGLLASAVDVVRALGVRGLFFGVADCVFLGLVITLVVWAPLFAAVLSAPADGFGPTFVMSRAASAVSVAAWTRPGRLLVPLFVAAPMLYESVAVLTMLREREARMIELLRTCRWSFRRLTAVRMLVLGTLSTVVCVAFGACVALAGIHLDPVTTLGVSFASLFLFALAQLGADRYVRWPFSAAVVPVVWLAVGGALWRFRDLVTPWLLRLPPAVCLAAGLALALAYGLALDARCRGRETRDVPLPRPSAARPARAI</sequence>
<feature type="transmembrane region" description="Helical" evidence="1">
    <location>
        <begin position="101"/>
        <end position="122"/>
    </location>
</feature>
<protein>
    <recommendedName>
        <fullName evidence="4">ABC transporter permease</fullName>
    </recommendedName>
</protein>